<organism evidence="2">
    <name type="scientific">Chromera velia CCMP2878</name>
    <dbReference type="NCBI Taxonomy" id="1169474"/>
    <lineage>
        <taxon>Eukaryota</taxon>
        <taxon>Sar</taxon>
        <taxon>Alveolata</taxon>
        <taxon>Colpodellida</taxon>
        <taxon>Chromeraceae</taxon>
        <taxon>Chromera</taxon>
    </lineage>
</organism>
<feature type="region of interest" description="Disordered" evidence="1">
    <location>
        <begin position="525"/>
        <end position="571"/>
    </location>
</feature>
<gene>
    <name evidence="2" type="ORF">Cvel_25122</name>
</gene>
<feature type="region of interest" description="Disordered" evidence="1">
    <location>
        <begin position="149"/>
        <end position="171"/>
    </location>
</feature>
<evidence type="ECO:0000313" key="2">
    <source>
        <dbReference type="EMBL" id="CEM40190.1"/>
    </source>
</evidence>
<dbReference type="SUPFAM" id="SSF81383">
    <property type="entry name" value="F-box domain"/>
    <property type="match status" value="1"/>
</dbReference>
<proteinExistence type="predicted"/>
<dbReference type="AlphaFoldDB" id="A0A0G4H908"/>
<evidence type="ECO:0008006" key="3">
    <source>
        <dbReference type="Google" id="ProtNLM"/>
    </source>
</evidence>
<feature type="compositionally biased region" description="Low complexity" evidence="1">
    <location>
        <begin position="813"/>
        <end position="827"/>
    </location>
</feature>
<accession>A0A0G4H908</accession>
<feature type="compositionally biased region" description="Low complexity" evidence="1">
    <location>
        <begin position="526"/>
        <end position="548"/>
    </location>
</feature>
<evidence type="ECO:0000256" key="1">
    <source>
        <dbReference type="SAM" id="MobiDB-lite"/>
    </source>
</evidence>
<feature type="region of interest" description="Disordered" evidence="1">
    <location>
        <begin position="805"/>
        <end position="841"/>
    </location>
</feature>
<protein>
    <recommendedName>
        <fullName evidence="3">F-box domain-containing protein</fullName>
    </recommendedName>
</protein>
<feature type="region of interest" description="Disordered" evidence="1">
    <location>
        <begin position="469"/>
        <end position="494"/>
    </location>
</feature>
<dbReference type="VEuPathDB" id="CryptoDB:Cvel_25122"/>
<sequence length="1102" mass="120036">MMSEISTPEPVGPLPDDVWVVVLDFLDSVGLSRASRVCFELRDQVLTRQLPFTLNRTQRLWFKASQDLVRTIDKWFLRTIDIDVDFRSEPQNVAWTLRKLICLRAPELRSLTLRCPHQTFLPFVPRQPTEAFCDLLSSSSSSYSCVGEGNSSSVRLNDKTQPPKGAQKDGRVGTLQDAILEALREDFECLQFFNPRLVDSPSLHSCTFSHLETLSIGAPALLRLLNWSGVVRVDVEEISRVFPSLKRLTINFLHAIRTPVLSGASIEDLDEAERGRDAHQHRLLRSERRGSRGVQRFLRAQRVVASCTEHSWGSTLVKNSTWRFVGGATAPVGGATGQATDENTPLVVPSDQCWVDNVPMFGTSLGGRVFDGGAAGLLLEFARAVAKRSEPKLEELSLEGGRLGLVAGKRVKGFWLSNLRRLHLADLRDIDNVETFGLSELVSLERLEIDDLDLSFALAQRLSRDLVDRLPDSGGNGEGEGNGSAESSSSKTRRKPMLPALHVSIGSLSTSPAWSLRSPHRRSFSLRRLSSSSRQQPQQQQPRAAASRAVSGNETESDRGGDRPGLSESSSFLTADGEDVFVSLQTEDPLLTFLRPFVIATKKLKQKQEGKRKNLAGQAEADTKPGVPKISLTVRKLTIPRVQTAACSSCAAALLRRPSRDLPVEGSENFEEVSAVVGGEEGGSNWGRQWAEALECLGQAGLESLTVTSAQPFDASCLSCLRDCARVTSLPLSAESVFPVHLPALRELRLVGELMESSFLPVVLDAPVLESVVWDPEPSPSLILALEAEGGEGGVREAEAFVEDRKETQQVVSKGAASSARSSMGGENENETAGEESVRSNFLKRVPTDSRLGLDRLPLLRKFRFSSESGKNIGCTDMMEEKESKRVEKTRPFDLTVSPRRSVAFFDYSGGQGGDGWGDREDASVRNAHVSAALLCGSRDVLSCVRTLSLPSSAPAFLETAVEMLTRKRNTLPQLQGLRFGPWKQSGVMAGYDVNEGGEKTSRRWCGVEDRFISSLLKLSDRTGMCVRVSGDEESMTVAAVRRGGASVESSASSSVCASGTVGVVAEDGKKEPSGTVSFDVVFTGGIPAWLETALEEEVFSA</sequence>
<dbReference type="EMBL" id="CDMZ01001990">
    <property type="protein sequence ID" value="CEM40190.1"/>
    <property type="molecule type" value="Genomic_DNA"/>
</dbReference>
<dbReference type="InterPro" id="IPR036047">
    <property type="entry name" value="F-box-like_dom_sf"/>
</dbReference>
<reference evidence="2" key="1">
    <citation type="submission" date="2014-11" db="EMBL/GenBank/DDBJ databases">
        <authorList>
            <person name="Otto D Thomas"/>
            <person name="Naeem Raeece"/>
        </authorList>
    </citation>
    <scope>NUCLEOTIDE SEQUENCE</scope>
</reference>
<name>A0A0G4H908_9ALVE</name>